<organism evidence="2 3">
    <name type="scientific">Candidatus Taylorbacteria bacterium RIFCSPHIGHO2_02_FULL_46_13</name>
    <dbReference type="NCBI Taxonomy" id="1802312"/>
    <lineage>
        <taxon>Bacteria</taxon>
        <taxon>Candidatus Tayloriibacteriota</taxon>
    </lineage>
</organism>
<comment type="caution">
    <text evidence="2">The sequence shown here is derived from an EMBL/GenBank/DDBJ whole genome shotgun (WGS) entry which is preliminary data.</text>
</comment>
<accession>A0A1G2MRF7</accession>
<feature type="compositionally biased region" description="Basic and acidic residues" evidence="1">
    <location>
        <begin position="41"/>
        <end position="52"/>
    </location>
</feature>
<sequence length="65" mass="7255">MVAKIVRAELIFNQVGKKSKSNESKPKSNSLRAIAWVNETRTPHSKGERANDSTDYISHTRNLSG</sequence>
<gene>
    <name evidence="2" type="ORF">A3C06_02590</name>
</gene>
<proteinExistence type="predicted"/>
<reference evidence="2 3" key="1">
    <citation type="journal article" date="2016" name="Nat. Commun.">
        <title>Thousands of microbial genomes shed light on interconnected biogeochemical processes in an aquifer system.</title>
        <authorList>
            <person name="Anantharaman K."/>
            <person name="Brown C.T."/>
            <person name="Hug L.A."/>
            <person name="Sharon I."/>
            <person name="Castelle C.J."/>
            <person name="Probst A.J."/>
            <person name="Thomas B.C."/>
            <person name="Singh A."/>
            <person name="Wilkins M.J."/>
            <person name="Karaoz U."/>
            <person name="Brodie E.L."/>
            <person name="Williams K.H."/>
            <person name="Hubbard S.S."/>
            <person name="Banfield J.F."/>
        </authorList>
    </citation>
    <scope>NUCLEOTIDE SEQUENCE [LARGE SCALE GENOMIC DNA]</scope>
</reference>
<dbReference type="AlphaFoldDB" id="A0A1G2MRF7"/>
<dbReference type="Proteomes" id="UP000177565">
    <property type="component" value="Unassembled WGS sequence"/>
</dbReference>
<evidence type="ECO:0000313" key="3">
    <source>
        <dbReference type="Proteomes" id="UP000177565"/>
    </source>
</evidence>
<feature type="compositionally biased region" description="Polar residues" evidence="1">
    <location>
        <begin position="53"/>
        <end position="65"/>
    </location>
</feature>
<dbReference type="EMBL" id="MHRQ01000020">
    <property type="protein sequence ID" value="OHA26443.1"/>
    <property type="molecule type" value="Genomic_DNA"/>
</dbReference>
<feature type="region of interest" description="Disordered" evidence="1">
    <location>
        <begin position="15"/>
        <end position="65"/>
    </location>
</feature>
<name>A0A1G2MRF7_9BACT</name>
<protein>
    <submittedName>
        <fullName evidence="2">Uncharacterized protein</fullName>
    </submittedName>
</protein>
<evidence type="ECO:0000256" key="1">
    <source>
        <dbReference type="SAM" id="MobiDB-lite"/>
    </source>
</evidence>
<evidence type="ECO:0000313" key="2">
    <source>
        <dbReference type="EMBL" id="OHA26443.1"/>
    </source>
</evidence>